<proteinExistence type="predicted"/>
<dbReference type="EMBL" id="CR382122">
    <property type="protein sequence ID" value="CAH01945.1"/>
    <property type="molecule type" value="Genomic_DNA"/>
</dbReference>
<evidence type="ECO:0000313" key="1">
    <source>
        <dbReference type="EMBL" id="CAH01945.1"/>
    </source>
</evidence>
<dbReference type="AlphaFoldDB" id="Q6CWY7"/>
<name>Q6CWY7_KLULA</name>
<dbReference type="OMA" id="HTKMIND"/>
<dbReference type="eggNOG" id="ENOG502S3KK">
    <property type="taxonomic scope" value="Eukaryota"/>
</dbReference>
<evidence type="ECO:0000313" key="2">
    <source>
        <dbReference type="Proteomes" id="UP000000598"/>
    </source>
</evidence>
<dbReference type="HOGENOM" id="CLU_088337_0_0_1"/>
<gene>
    <name evidence="1" type="ORF">KLLA0_B00495g</name>
</gene>
<dbReference type="KEGG" id="kla:KLLA0_B00495g"/>
<accession>Q6CWY7</accession>
<dbReference type="InParanoid" id="Q6CWY7"/>
<reference evidence="1 2" key="1">
    <citation type="journal article" date="2004" name="Nature">
        <title>Genome evolution in yeasts.</title>
        <authorList>
            <consortium name="Genolevures"/>
            <person name="Dujon B."/>
            <person name="Sherman D."/>
            <person name="Fischer G."/>
            <person name="Durrens P."/>
            <person name="Casaregola S."/>
            <person name="Lafontaine I."/>
            <person name="de Montigny J."/>
            <person name="Marck C."/>
            <person name="Neuveglise C."/>
            <person name="Talla E."/>
            <person name="Goffard N."/>
            <person name="Frangeul L."/>
            <person name="Aigle M."/>
            <person name="Anthouard V."/>
            <person name="Babour A."/>
            <person name="Barbe V."/>
            <person name="Barnay S."/>
            <person name="Blanchin S."/>
            <person name="Beckerich J.M."/>
            <person name="Beyne E."/>
            <person name="Bleykasten C."/>
            <person name="Boisrame A."/>
            <person name="Boyer J."/>
            <person name="Cattolico L."/>
            <person name="Confanioleri F."/>
            <person name="de Daruvar A."/>
            <person name="Despons L."/>
            <person name="Fabre E."/>
            <person name="Fairhead C."/>
            <person name="Ferry-Dumazet H."/>
            <person name="Groppi A."/>
            <person name="Hantraye F."/>
            <person name="Hennequin C."/>
            <person name="Jauniaux N."/>
            <person name="Joyet P."/>
            <person name="Kachouri R."/>
            <person name="Kerrest A."/>
            <person name="Koszul R."/>
            <person name="Lemaire M."/>
            <person name="Lesur I."/>
            <person name="Ma L."/>
            <person name="Muller H."/>
            <person name="Nicaud J.M."/>
            <person name="Nikolski M."/>
            <person name="Oztas S."/>
            <person name="Ozier-Kalogeropoulos O."/>
            <person name="Pellenz S."/>
            <person name="Potier S."/>
            <person name="Richard G.F."/>
            <person name="Straub M.L."/>
            <person name="Suleau A."/>
            <person name="Swennene D."/>
            <person name="Tekaia F."/>
            <person name="Wesolowski-Louvel M."/>
            <person name="Westhof E."/>
            <person name="Wirth B."/>
            <person name="Zeniou-Meyer M."/>
            <person name="Zivanovic I."/>
            <person name="Bolotin-Fukuhara M."/>
            <person name="Thierry A."/>
            <person name="Bouchier C."/>
            <person name="Caudron B."/>
            <person name="Scarpelli C."/>
            <person name="Gaillardin C."/>
            <person name="Weissenbach J."/>
            <person name="Wincker P."/>
            <person name="Souciet J.L."/>
        </authorList>
    </citation>
    <scope>NUCLEOTIDE SEQUENCE [LARGE SCALE GENOMIC DNA]</scope>
    <source>
        <strain evidence="2">ATCC 8585 / CBS 2359 / DSM 70799 / NBRC 1267 / NRRL Y-1140 / WM37</strain>
    </source>
</reference>
<protein>
    <submittedName>
        <fullName evidence="1">KLLA0B00495p</fullName>
    </submittedName>
</protein>
<keyword evidence="2" id="KW-1185">Reference proteome</keyword>
<dbReference type="PaxDb" id="284590-Q6CWY7"/>
<dbReference type="Proteomes" id="UP000000598">
    <property type="component" value="Chromosome B"/>
</dbReference>
<organism evidence="1 2">
    <name type="scientific">Kluyveromyces lactis (strain ATCC 8585 / CBS 2359 / DSM 70799 / NBRC 1267 / NRRL Y-1140 / WM37)</name>
    <name type="common">Yeast</name>
    <name type="synonym">Candida sphaerica</name>
    <dbReference type="NCBI Taxonomy" id="284590"/>
    <lineage>
        <taxon>Eukaryota</taxon>
        <taxon>Fungi</taxon>
        <taxon>Dikarya</taxon>
        <taxon>Ascomycota</taxon>
        <taxon>Saccharomycotina</taxon>
        <taxon>Saccharomycetes</taxon>
        <taxon>Saccharomycetales</taxon>
        <taxon>Saccharomycetaceae</taxon>
        <taxon>Kluyveromyces</taxon>
    </lineage>
</organism>
<sequence>MKVLTIQKHLENDKTKNNYQLELYTMIQLVGDISALNQNLLNKIIAELAQSMLKPTLEFDEILLECFMYPRGLESLLHKYEFENNASTMEHKHDFNLQDIGHAQLLEIIHIRKVILDTQSSCKALDQNTGFVLKIQELFNKIECLVYELLKRLSVYIEVPKCSKLYRSILTKQLPNFNEFFSAYKMFNAITNSLLETAVKTGQDTTKYFNVDVSLSDTITKFIKSNDKWMHQMLLESTSFQEFRLIRSKCDSKAETSSFSSTNDTCCSSFTEFNQERKNRLRIQHRSI</sequence>
<dbReference type="FunCoup" id="Q6CWY7">
    <property type="interactions" value="51"/>
</dbReference>